<protein>
    <submittedName>
        <fullName evidence="8">Long-subunit fatty acid transport protein</fullName>
    </submittedName>
</protein>
<dbReference type="Pfam" id="PF03349">
    <property type="entry name" value="Toluene_X"/>
    <property type="match status" value="1"/>
</dbReference>
<keyword evidence="3" id="KW-1134">Transmembrane beta strand</keyword>
<organism evidence="8 9">
    <name type="scientific">Roseinatronobacter monicus</name>
    <dbReference type="NCBI Taxonomy" id="393481"/>
    <lineage>
        <taxon>Bacteria</taxon>
        <taxon>Pseudomonadati</taxon>
        <taxon>Pseudomonadota</taxon>
        <taxon>Alphaproteobacteria</taxon>
        <taxon>Rhodobacterales</taxon>
        <taxon>Paracoccaceae</taxon>
        <taxon>Roseinatronobacter</taxon>
    </lineage>
</organism>
<proteinExistence type="inferred from homology"/>
<evidence type="ECO:0000256" key="3">
    <source>
        <dbReference type="ARBA" id="ARBA00022452"/>
    </source>
</evidence>
<gene>
    <name evidence="8" type="ORF">BD293_1962</name>
</gene>
<reference evidence="8 9" key="1">
    <citation type="submission" date="2019-06" db="EMBL/GenBank/DDBJ databases">
        <title>Genomic Encyclopedia of Archaeal and Bacterial Type Strains, Phase II (KMG-II): from individual species to whole genera.</title>
        <authorList>
            <person name="Goeker M."/>
        </authorList>
    </citation>
    <scope>NUCLEOTIDE SEQUENCE [LARGE SCALE GENOMIC DNA]</scope>
    <source>
        <strain evidence="8 9">DSM 18423</strain>
    </source>
</reference>
<accession>A0A543KE18</accession>
<comment type="similarity">
    <text evidence="2">Belongs to the OmpP1/FadL family.</text>
</comment>
<evidence type="ECO:0000256" key="2">
    <source>
        <dbReference type="ARBA" id="ARBA00008163"/>
    </source>
</evidence>
<evidence type="ECO:0000256" key="1">
    <source>
        <dbReference type="ARBA" id="ARBA00004571"/>
    </source>
</evidence>
<dbReference type="Proteomes" id="UP000320582">
    <property type="component" value="Unassembled WGS sequence"/>
</dbReference>
<keyword evidence="9" id="KW-1185">Reference proteome</keyword>
<sequence>MRNYRKEEEFSVRKYLVSGLMALTASPVWAGGVERSTQSMAILFQEGRYIEIGAQFARPRVSGDASGPFNPASGPTGNIARRVFHGSLAYKADINEQVSYAIILDEPIGADVSYPSGTDAFLSGSKAKIDSTALTGVLRYSFGNGFSAYAGVRSVWSKGSVDLVFATPPEPTPYTMQTNRDQAWGYLLGAAYEIPEIAARVSLTYNSKVKHKFDQTVNGMAMPDGFETTIPESLHLEFQSGIAEDTILMGSVRWVRWQDFNISPAGNPNLVSYDRNSVTYTLGVGRRFNENWSGSVMLGYDTGNGKTTGNLQPVSSRRSIGLGASYTVDNITISGGVQYSRFGDATTRPPVNGTFSGNSMIGAGLRVGFSF</sequence>
<evidence type="ECO:0000313" key="8">
    <source>
        <dbReference type="EMBL" id="TQM93330.1"/>
    </source>
</evidence>
<dbReference type="InterPro" id="IPR005017">
    <property type="entry name" value="OMPP1/FadL/TodX"/>
</dbReference>
<dbReference type="AlphaFoldDB" id="A0A543KE18"/>
<dbReference type="PANTHER" id="PTHR35093">
    <property type="entry name" value="OUTER MEMBRANE PROTEIN NMB0088-RELATED"/>
    <property type="match status" value="1"/>
</dbReference>
<comment type="caution">
    <text evidence="8">The sequence shown here is derived from an EMBL/GenBank/DDBJ whole genome shotgun (WGS) entry which is preliminary data.</text>
</comment>
<dbReference type="EMBL" id="VFPT01000001">
    <property type="protein sequence ID" value="TQM93330.1"/>
    <property type="molecule type" value="Genomic_DNA"/>
</dbReference>
<keyword evidence="5" id="KW-0732">Signal</keyword>
<keyword evidence="4" id="KW-0812">Transmembrane</keyword>
<evidence type="ECO:0000256" key="6">
    <source>
        <dbReference type="ARBA" id="ARBA00023136"/>
    </source>
</evidence>
<dbReference type="PANTHER" id="PTHR35093:SF8">
    <property type="entry name" value="OUTER MEMBRANE PROTEIN NMB0088-RELATED"/>
    <property type="match status" value="1"/>
</dbReference>
<evidence type="ECO:0000256" key="7">
    <source>
        <dbReference type="ARBA" id="ARBA00023237"/>
    </source>
</evidence>
<evidence type="ECO:0000256" key="5">
    <source>
        <dbReference type="ARBA" id="ARBA00022729"/>
    </source>
</evidence>
<dbReference type="RefSeq" id="WP_170207096.1">
    <property type="nucleotide sequence ID" value="NZ_VFPT01000001.1"/>
</dbReference>
<dbReference type="GO" id="GO:0009279">
    <property type="term" value="C:cell outer membrane"/>
    <property type="evidence" value="ECO:0007669"/>
    <property type="project" value="UniProtKB-SubCell"/>
</dbReference>
<keyword evidence="7" id="KW-0998">Cell outer membrane</keyword>
<name>A0A543KE18_9RHOB</name>
<dbReference type="Gene3D" id="2.40.160.60">
    <property type="entry name" value="Outer membrane protein transport protein (OMPP1/FadL/TodX)"/>
    <property type="match status" value="1"/>
</dbReference>
<dbReference type="SUPFAM" id="SSF56935">
    <property type="entry name" value="Porins"/>
    <property type="match status" value="1"/>
</dbReference>
<evidence type="ECO:0000313" key="9">
    <source>
        <dbReference type="Proteomes" id="UP000320582"/>
    </source>
</evidence>
<evidence type="ECO:0000256" key="4">
    <source>
        <dbReference type="ARBA" id="ARBA00022692"/>
    </source>
</evidence>
<keyword evidence="6" id="KW-0472">Membrane</keyword>
<dbReference type="GO" id="GO:0015483">
    <property type="term" value="F:long-chain fatty acid transporting porin activity"/>
    <property type="evidence" value="ECO:0007669"/>
    <property type="project" value="TreeGrafter"/>
</dbReference>
<comment type="subcellular location">
    <subcellularLocation>
        <location evidence="1">Cell outer membrane</location>
        <topology evidence="1">Multi-pass membrane protein</topology>
    </subcellularLocation>
</comment>